<accession>A0A2G5DWQ4</accession>
<gene>
    <name evidence="4" type="ORF">AQUCO_01400496v1</name>
</gene>
<dbReference type="InterPro" id="IPR035176">
    <property type="entry name" value="PEP"/>
</dbReference>
<dbReference type="GO" id="GO:0045087">
    <property type="term" value="P:innate immune response"/>
    <property type="evidence" value="ECO:0007669"/>
    <property type="project" value="InterPro"/>
</dbReference>
<evidence type="ECO:0000313" key="5">
    <source>
        <dbReference type="Proteomes" id="UP000230069"/>
    </source>
</evidence>
<dbReference type="EMBL" id="KZ305031">
    <property type="protein sequence ID" value="PIA47931.1"/>
    <property type="molecule type" value="Genomic_DNA"/>
</dbReference>
<reference evidence="4 5" key="1">
    <citation type="submission" date="2017-09" db="EMBL/GenBank/DDBJ databases">
        <title>WGS assembly of Aquilegia coerulea Goldsmith.</title>
        <authorList>
            <person name="Hodges S."/>
            <person name="Kramer E."/>
            <person name="Nordborg M."/>
            <person name="Tomkins J."/>
            <person name="Borevitz J."/>
            <person name="Derieg N."/>
            <person name="Yan J."/>
            <person name="Mihaltcheva S."/>
            <person name="Hayes R.D."/>
            <person name="Rokhsar D."/>
        </authorList>
    </citation>
    <scope>NUCLEOTIDE SEQUENCE [LARGE SCALE GENOMIC DNA]</scope>
    <source>
        <strain evidence="5">cv. Goldsmith</strain>
    </source>
</reference>
<keyword evidence="2" id="KW-0611">Plant defense</keyword>
<evidence type="ECO:0000256" key="3">
    <source>
        <dbReference type="SAM" id="MobiDB-lite"/>
    </source>
</evidence>
<proteinExistence type="inferred from homology"/>
<organism evidence="4 5">
    <name type="scientific">Aquilegia coerulea</name>
    <name type="common">Rocky mountain columbine</name>
    <dbReference type="NCBI Taxonomy" id="218851"/>
    <lineage>
        <taxon>Eukaryota</taxon>
        <taxon>Viridiplantae</taxon>
        <taxon>Streptophyta</taxon>
        <taxon>Embryophyta</taxon>
        <taxon>Tracheophyta</taxon>
        <taxon>Spermatophyta</taxon>
        <taxon>Magnoliopsida</taxon>
        <taxon>Ranunculales</taxon>
        <taxon>Ranunculaceae</taxon>
        <taxon>Thalictroideae</taxon>
        <taxon>Aquilegia</taxon>
    </lineage>
</organism>
<sequence length="98" mass="10710">MRDSAEREEGAGYNTYNPCYCLLMAARAILKCFGLDSSSAQREDRRNETSYQGDPPSTAEQGMKGNEDGRAKFSDRGITVRRAPPRPPLGTGKPPGNN</sequence>
<protein>
    <submittedName>
        <fullName evidence="4">Uncharacterized protein</fullName>
    </submittedName>
</protein>
<feature type="compositionally biased region" description="Low complexity" evidence="3">
    <location>
        <begin position="89"/>
        <end position="98"/>
    </location>
</feature>
<comment type="similarity">
    <text evidence="1">Belongs to the brassicaceae elicitor peptide family.</text>
</comment>
<dbReference type="InParanoid" id="A0A2G5DWQ4"/>
<feature type="region of interest" description="Disordered" evidence="3">
    <location>
        <begin position="37"/>
        <end position="98"/>
    </location>
</feature>
<name>A0A2G5DWQ4_AQUCA</name>
<evidence type="ECO:0000313" key="4">
    <source>
        <dbReference type="EMBL" id="PIA47931.1"/>
    </source>
</evidence>
<dbReference type="OrthoDB" id="10461018at2759"/>
<evidence type="ECO:0000256" key="2">
    <source>
        <dbReference type="ARBA" id="ARBA00022821"/>
    </source>
</evidence>
<evidence type="ECO:0000256" key="1">
    <source>
        <dbReference type="ARBA" id="ARBA00011021"/>
    </source>
</evidence>
<dbReference type="AlphaFoldDB" id="A0A2G5DWQ4"/>
<dbReference type="Pfam" id="PF17232">
    <property type="entry name" value="Pep1_7"/>
    <property type="match status" value="1"/>
</dbReference>
<feature type="compositionally biased region" description="Basic and acidic residues" evidence="3">
    <location>
        <begin position="65"/>
        <end position="75"/>
    </location>
</feature>
<dbReference type="Proteomes" id="UP000230069">
    <property type="component" value="Unassembled WGS sequence"/>
</dbReference>
<keyword evidence="5" id="KW-1185">Reference proteome</keyword>